<evidence type="ECO:0000313" key="3">
    <source>
        <dbReference type="EMBL" id="QHS91444.1"/>
    </source>
</evidence>
<accession>A0A6C0BIA8</accession>
<dbReference type="GO" id="GO:0006260">
    <property type="term" value="P:DNA replication"/>
    <property type="evidence" value="ECO:0007669"/>
    <property type="project" value="UniProtKB-KW"/>
</dbReference>
<feature type="domain" description="AAA+ ATPase" evidence="2">
    <location>
        <begin position="32"/>
        <end position="164"/>
    </location>
</feature>
<reference evidence="3" key="1">
    <citation type="journal article" date="2020" name="Nature">
        <title>Giant virus diversity and host interactions through global metagenomics.</title>
        <authorList>
            <person name="Schulz F."/>
            <person name="Roux S."/>
            <person name="Paez-Espino D."/>
            <person name="Jungbluth S."/>
            <person name="Walsh D.A."/>
            <person name="Denef V.J."/>
            <person name="McMahon K.D."/>
            <person name="Konstantinidis K.T."/>
            <person name="Eloe-Fadrosh E.A."/>
            <person name="Kyrpides N.C."/>
            <person name="Woyke T."/>
        </authorList>
    </citation>
    <scope>NUCLEOTIDE SEQUENCE</scope>
    <source>
        <strain evidence="3">GVMAG-M-3300013006-15</strain>
    </source>
</reference>
<keyword evidence="1" id="KW-0235">DNA replication</keyword>
<dbReference type="Pfam" id="PF00004">
    <property type="entry name" value="AAA"/>
    <property type="match status" value="1"/>
</dbReference>
<dbReference type="EMBL" id="MN739162">
    <property type="protein sequence ID" value="QHS91444.1"/>
    <property type="molecule type" value="Genomic_DNA"/>
</dbReference>
<dbReference type="InterPro" id="IPR027417">
    <property type="entry name" value="P-loop_NTPase"/>
</dbReference>
<dbReference type="PANTHER" id="PTHR23389:SF6">
    <property type="entry name" value="REPLICATION FACTOR C SUBUNIT 1"/>
    <property type="match status" value="1"/>
</dbReference>
<dbReference type="GO" id="GO:0016887">
    <property type="term" value="F:ATP hydrolysis activity"/>
    <property type="evidence" value="ECO:0007669"/>
    <property type="project" value="InterPro"/>
</dbReference>
<name>A0A6C0BIA8_9ZZZZ</name>
<dbReference type="GO" id="GO:0005634">
    <property type="term" value="C:nucleus"/>
    <property type="evidence" value="ECO:0007669"/>
    <property type="project" value="TreeGrafter"/>
</dbReference>
<evidence type="ECO:0000256" key="1">
    <source>
        <dbReference type="ARBA" id="ARBA00022705"/>
    </source>
</evidence>
<dbReference type="CDD" id="cd00009">
    <property type="entry name" value="AAA"/>
    <property type="match status" value="1"/>
</dbReference>
<sequence>MEVKDDFVSEIHQDIFSKLVDWAKKPSSGHRDPVAVFLYGGPGVGKTTLAYRVCAAANLRPVECNASHVRNRAGVSEIIQPLLKSNNVADFFRPEGHRPLGVILDEIDGMSSGDRGGLTEIIKALKEYKGMNAIFCISNEWADKKYKPLMRLCLSFEIIPPSVKEIKNLLVKKHPTVEPDTDIVNELSQLHQGDLRKILQIWNSSIQHRALNGGKGINDFKPRIESTNRISRLENLKQAVIQILSNQVDIFREVALENNDMNLAGLHLHETLPNWLKSNVQDPTRSYTFYRTLLHDILQSDRIDYYTFFFQYWNLFPYSYTAKLQAVNTRLFYDAFSNMKKPIKDVPMVYTAVLSRQSWLFNQFKYLGEVRDFLSVNKSPHRNAGFEGAYRILLAYKSRYNGVHHAGLWYELTSVKEMPVLERLDKWLEVLLPPQIRAIHEKKVITELVEVVEVKAPVRRKKKTICEE</sequence>
<dbReference type="InterPro" id="IPR003959">
    <property type="entry name" value="ATPase_AAA_core"/>
</dbReference>
<organism evidence="3">
    <name type="scientific">viral metagenome</name>
    <dbReference type="NCBI Taxonomy" id="1070528"/>
    <lineage>
        <taxon>unclassified sequences</taxon>
        <taxon>metagenomes</taxon>
        <taxon>organismal metagenomes</taxon>
    </lineage>
</organism>
<dbReference type="GO" id="GO:0005524">
    <property type="term" value="F:ATP binding"/>
    <property type="evidence" value="ECO:0007669"/>
    <property type="project" value="InterPro"/>
</dbReference>
<proteinExistence type="predicted"/>
<evidence type="ECO:0000259" key="2">
    <source>
        <dbReference type="SMART" id="SM00382"/>
    </source>
</evidence>
<dbReference type="InterPro" id="IPR003593">
    <property type="entry name" value="AAA+_ATPase"/>
</dbReference>
<protein>
    <recommendedName>
        <fullName evidence="2">AAA+ ATPase domain-containing protein</fullName>
    </recommendedName>
</protein>
<dbReference type="SUPFAM" id="SSF52540">
    <property type="entry name" value="P-loop containing nucleoside triphosphate hydrolases"/>
    <property type="match status" value="1"/>
</dbReference>
<dbReference type="SMART" id="SM00382">
    <property type="entry name" value="AAA"/>
    <property type="match status" value="1"/>
</dbReference>
<dbReference type="Gene3D" id="3.40.50.300">
    <property type="entry name" value="P-loop containing nucleotide triphosphate hydrolases"/>
    <property type="match status" value="1"/>
</dbReference>
<dbReference type="PANTHER" id="PTHR23389">
    <property type="entry name" value="CHROMOSOME TRANSMISSION FIDELITY FACTOR 18"/>
    <property type="match status" value="1"/>
</dbReference>
<dbReference type="AlphaFoldDB" id="A0A6C0BIA8"/>
<dbReference type="GO" id="GO:0003677">
    <property type="term" value="F:DNA binding"/>
    <property type="evidence" value="ECO:0007669"/>
    <property type="project" value="TreeGrafter"/>
</dbReference>